<dbReference type="Gene3D" id="2.30.60.10">
    <property type="entry name" value="Cyanovirin-N"/>
    <property type="match status" value="1"/>
</dbReference>
<dbReference type="SUPFAM" id="SSF51322">
    <property type="entry name" value="Cyanovirin-N"/>
    <property type="match status" value="1"/>
</dbReference>
<feature type="signal peptide" evidence="1">
    <location>
        <begin position="1"/>
        <end position="18"/>
    </location>
</feature>
<protein>
    <recommendedName>
        <fullName evidence="4">Cyanovirin-N domain-containing protein</fullName>
    </recommendedName>
</protein>
<sequence length="123" mass="13805">MKSILLVIHALFIALSTAGDFNQTCKNLDIDNTMIKARCLMDNHELSEIEVQIDLNKCGPCADRGEMCSDCFDMGQEGKVQCLLAGTEKFYMKPNEYISNWNGNLHCEYLAGLPLPTPRKQTD</sequence>
<name>A0ABR4FGP0_9EURO</name>
<dbReference type="InterPro" id="IPR036673">
    <property type="entry name" value="Cyanovirin-N_sf"/>
</dbReference>
<evidence type="ECO:0000313" key="3">
    <source>
        <dbReference type="Proteomes" id="UP001610563"/>
    </source>
</evidence>
<feature type="chain" id="PRO_5045949563" description="Cyanovirin-N domain-containing protein" evidence="1">
    <location>
        <begin position="19"/>
        <end position="123"/>
    </location>
</feature>
<proteinExistence type="predicted"/>
<evidence type="ECO:0008006" key="4">
    <source>
        <dbReference type="Google" id="ProtNLM"/>
    </source>
</evidence>
<organism evidence="2 3">
    <name type="scientific">Aspergillus keveii</name>
    <dbReference type="NCBI Taxonomy" id="714993"/>
    <lineage>
        <taxon>Eukaryota</taxon>
        <taxon>Fungi</taxon>
        <taxon>Dikarya</taxon>
        <taxon>Ascomycota</taxon>
        <taxon>Pezizomycotina</taxon>
        <taxon>Eurotiomycetes</taxon>
        <taxon>Eurotiomycetidae</taxon>
        <taxon>Eurotiales</taxon>
        <taxon>Aspergillaceae</taxon>
        <taxon>Aspergillus</taxon>
        <taxon>Aspergillus subgen. Nidulantes</taxon>
    </lineage>
</organism>
<accession>A0ABR4FGP0</accession>
<reference evidence="2 3" key="1">
    <citation type="submission" date="2024-07" db="EMBL/GenBank/DDBJ databases">
        <title>Section-level genome sequencing and comparative genomics of Aspergillus sections Usti and Cavernicolus.</title>
        <authorList>
            <consortium name="Lawrence Berkeley National Laboratory"/>
            <person name="Nybo J.L."/>
            <person name="Vesth T.C."/>
            <person name="Theobald S."/>
            <person name="Frisvad J.C."/>
            <person name="Larsen T.O."/>
            <person name="Kjaerboelling I."/>
            <person name="Rothschild-Mancinelli K."/>
            <person name="Lyhne E.K."/>
            <person name="Kogle M.E."/>
            <person name="Barry K."/>
            <person name="Clum A."/>
            <person name="Na H."/>
            <person name="Ledsgaard L."/>
            <person name="Lin J."/>
            <person name="Lipzen A."/>
            <person name="Kuo A."/>
            <person name="Riley R."/>
            <person name="Mondo S."/>
            <person name="Labutti K."/>
            <person name="Haridas S."/>
            <person name="Pangalinan J."/>
            <person name="Salamov A.A."/>
            <person name="Simmons B.A."/>
            <person name="Magnuson J.K."/>
            <person name="Chen J."/>
            <person name="Drula E."/>
            <person name="Henrissat B."/>
            <person name="Wiebenga A."/>
            <person name="Lubbers R.J."/>
            <person name="Gomes A.C."/>
            <person name="Makela M.R."/>
            <person name="Stajich J."/>
            <person name="Grigoriev I.V."/>
            <person name="Mortensen U.H."/>
            <person name="De Vries R.P."/>
            <person name="Baker S.E."/>
            <person name="Andersen M.R."/>
        </authorList>
    </citation>
    <scope>NUCLEOTIDE SEQUENCE [LARGE SCALE GENOMIC DNA]</scope>
    <source>
        <strain evidence="2 3">CBS 209.92</strain>
    </source>
</reference>
<comment type="caution">
    <text evidence="2">The sequence shown here is derived from an EMBL/GenBank/DDBJ whole genome shotgun (WGS) entry which is preliminary data.</text>
</comment>
<dbReference type="EMBL" id="JBFTWV010000441">
    <property type="protein sequence ID" value="KAL2782423.1"/>
    <property type="molecule type" value="Genomic_DNA"/>
</dbReference>
<gene>
    <name evidence="2" type="ORF">BJX66DRAFT_320771</name>
</gene>
<keyword evidence="1" id="KW-0732">Signal</keyword>
<evidence type="ECO:0000313" key="2">
    <source>
        <dbReference type="EMBL" id="KAL2782423.1"/>
    </source>
</evidence>
<evidence type="ECO:0000256" key="1">
    <source>
        <dbReference type="SAM" id="SignalP"/>
    </source>
</evidence>
<keyword evidence="3" id="KW-1185">Reference proteome</keyword>
<dbReference type="Proteomes" id="UP001610563">
    <property type="component" value="Unassembled WGS sequence"/>
</dbReference>